<evidence type="ECO:0000256" key="2">
    <source>
        <dbReference type="ARBA" id="ARBA00012405"/>
    </source>
</evidence>
<keyword evidence="9" id="KW-1185">Reference proteome</keyword>
<dbReference type="Gene3D" id="3.30.465.10">
    <property type="match status" value="1"/>
</dbReference>
<comment type="caution">
    <text evidence="8">The sequence shown here is derived from an EMBL/GenBank/DDBJ whole genome shotgun (WGS) entry which is preliminary data.</text>
</comment>
<dbReference type="InterPro" id="IPR016169">
    <property type="entry name" value="FAD-bd_PCMH_sub2"/>
</dbReference>
<dbReference type="InterPro" id="IPR036318">
    <property type="entry name" value="FAD-bd_PCMH-like_sf"/>
</dbReference>
<gene>
    <name evidence="8" type="ORF">ACFQZ8_19915</name>
</gene>
<protein>
    <recommendedName>
        <fullName evidence="2">Delta(24)-sterol reductase</fullName>
        <ecNumber evidence="2">1.3.1.72</ecNumber>
    </recommendedName>
</protein>
<dbReference type="InterPro" id="IPR016166">
    <property type="entry name" value="FAD-bd_PCMH"/>
</dbReference>
<dbReference type="Proteomes" id="UP001597053">
    <property type="component" value="Unassembled WGS sequence"/>
</dbReference>
<proteinExistence type="predicted"/>
<feature type="non-terminal residue" evidence="8">
    <location>
        <position position="317"/>
    </location>
</feature>
<keyword evidence="5" id="KW-0560">Oxidoreductase</keyword>
<evidence type="ECO:0000256" key="4">
    <source>
        <dbReference type="ARBA" id="ARBA00022989"/>
    </source>
</evidence>
<dbReference type="InterPro" id="IPR006094">
    <property type="entry name" value="Oxid_FAD_bind_N"/>
</dbReference>
<comment type="subcellular location">
    <subcellularLocation>
        <location evidence="1">Membrane</location>
        <topology evidence="1">Single-pass membrane protein</topology>
    </subcellularLocation>
</comment>
<accession>A0ABW3A6H3</accession>
<dbReference type="EC" id="1.3.1.72" evidence="2"/>
<dbReference type="PANTHER" id="PTHR10801:SF0">
    <property type="entry name" value="DELTA(24)-STEROL REDUCTASE"/>
    <property type="match status" value="1"/>
</dbReference>
<evidence type="ECO:0000256" key="5">
    <source>
        <dbReference type="ARBA" id="ARBA00023002"/>
    </source>
</evidence>
<feature type="domain" description="FAD-binding PCMH-type" evidence="7">
    <location>
        <begin position="1"/>
        <end position="176"/>
    </location>
</feature>
<evidence type="ECO:0000313" key="9">
    <source>
        <dbReference type="Proteomes" id="UP001597053"/>
    </source>
</evidence>
<reference evidence="9" key="1">
    <citation type="journal article" date="2019" name="Int. J. Syst. Evol. Microbiol.">
        <title>The Global Catalogue of Microorganisms (GCM) 10K type strain sequencing project: providing services to taxonomists for standard genome sequencing and annotation.</title>
        <authorList>
            <consortium name="The Broad Institute Genomics Platform"/>
            <consortium name="The Broad Institute Genome Sequencing Center for Infectious Disease"/>
            <person name="Wu L."/>
            <person name="Ma J."/>
        </authorList>
    </citation>
    <scope>NUCLEOTIDE SEQUENCE [LARGE SCALE GENOMIC DNA]</scope>
    <source>
        <strain evidence="9">JCM 32148</strain>
    </source>
</reference>
<dbReference type="PANTHER" id="PTHR10801">
    <property type="entry name" value="24-DEHYDROCHOLESTEROL REDUCTASE"/>
    <property type="match status" value="1"/>
</dbReference>
<dbReference type="PROSITE" id="PS51387">
    <property type="entry name" value="FAD_PCMH"/>
    <property type="match status" value="1"/>
</dbReference>
<dbReference type="EMBL" id="JBHTHM010001193">
    <property type="protein sequence ID" value="MFD0786171.1"/>
    <property type="molecule type" value="Genomic_DNA"/>
</dbReference>
<name>A0ABW3A6H3_9ACTN</name>
<evidence type="ECO:0000313" key="8">
    <source>
        <dbReference type="EMBL" id="MFD0786171.1"/>
    </source>
</evidence>
<sequence>MGAVRVDLESVDHDSAVTALRRSYAAVPSGEPIRLAKRTSNLFRPRTEVRTPGLDVSGLTGVISVDPAARTADVQGMCTYENLVDATLPHGLMPLVVPQLRTITLGGAVTGLGIESTSFRNGLPHESVTELDVLTGSGEIVTARPGGEHADLFAAFPNSMGSLGYATRLRIELQPVRRHVALRNVRFTRLEALTDAVAEVTATRSWDGVPVDAMDGVMFSPGEAYLVFGTFTDEGERPSDYTGQDIYYRSLRRRIRDTLTTYDYLWRWDTDWFWCSSAFGVQHPVVRRLWPARYRRSDVYHRLVRLEHRHGVAARIE</sequence>
<dbReference type="Pfam" id="PF01565">
    <property type="entry name" value="FAD_binding_4"/>
    <property type="match status" value="1"/>
</dbReference>
<evidence type="ECO:0000256" key="1">
    <source>
        <dbReference type="ARBA" id="ARBA00004167"/>
    </source>
</evidence>
<keyword evidence="6" id="KW-0472">Membrane</keyword>
<evidence type="ECO:0000259" key="7">
    <source>
        <dbReference type="PROSITE" id="PS51387"/>
    </source>
</evidence>
<evidence type="ECO:0000256" key="3">
    <source>
        <dbReference type="ARBA" id="ARBA00022692"/>
    </source>
</evidence>
<keyword evidence="3" id="KW-0812">Transmembrane</keyword>
<dbReference type="InterPro" id="IPR040165">
    <property type="entry name" value="Diminuto-like"/>
</dbReference>
<organism evidence="8 9">
    <name type="scientific">Micromonospora azadirachtae</name>
    <dbReference type="NCBI Taxonomy" id="1970735"/>
    <lineage>
        <taxon>Bacteria</taxon>
        <taxon>Bacillati</taxon>
        <taxon>Actinomycetota</taxon>
        <taxon>Actinomycetes</taxon>
        <taxon>Micromonosporales</taxon>
        <taxon>Micromonosporaceae</taxon>
        <taxon>Micromonospora</taxon>
    </lineage>
</organism>
<evidence type="ECO:0000256" key="6">
    <source>
        <dbReference type="ARBA" id="ARBA00023136"/>
    </source>
</evidence>
<keyword evidence="4" id="KW-1133">Transmembrane helix</keyword>
<dbReference type="SUPFAM" id="SSF56176">
    <property type="entry name" value="FAD-binding/transporter-associated domain-like"/>
    <property type="match status" value="1"/>
</dbReference>